<protein>
    <submittedName>
        <fullName evidence="1">Uncharacterized protein</fullName>
    </submittedName>
</protein>
<proteinExistence type="predicted"/>
<dbReference type="Proteomes" id="UP000827872">
    <property type="component" value="Linkage Group LG04"/>
</dbReference>
<reference evidence="1" key="1">
    <citation type="submission" date="2021-08" db="EMBL/GenBank/DDBJ databases">
        <title>The first chromosome-level gecko genome reveals the dynamic sex chromosomes of Neotropical dwarf geckos (Sphaerodactylidae: Sphaerodactylus).</title>
        <authorList>
            <person name="Pinto B.J."/>
            <person name="Keating S.E."/>
            <person name="Gamble T."/>
        </authorList>
    </citation>
    <scope>NUCLEOTIDE SEQUENCE</scope>
    <source>
        <strain evidence="1">TG3544</strain>
    </source>
</reference>
<comment type="caution">
    <text evidence="1">The sequence shown here is derived from an EMBL/GenBank/DDBJ whole genome shotgun (WGS) entry which is preliminary data.</text>
</comment>
<keyword evidence="2" id="KW-1185">Reference proteome</keyword>
<evidence type="ECO:0000313" key="1">
    <source>
        <dbReference type="EMBL" id="KAH8004287.1"/>
    </source>
</evidence>
<dbReference type="EMBL" id="CM037617">
    <property type="protein sequence ID" value="KAH8004287.1"/>
    <property type="molecule type" value="Genomic_DNA"/>
</dbReference>
<evidence type="ECO:0000313" key="2">
    <source>
        <dbReference type="Proteomes" id="UP000827872"/>
    </source>
</evidence>
<accession>A0ACB8FGA9</accession>
<sequence length="246" mass="27939">MDLKALDEFVNLPDPHYSYKFLNRKTVPISAEAASFVHTIQMTSQKWLDESEVDKPVWTHRLLILRDLSVGKMKKDCLLVILPDQNDTIHDKENVMKSVFAIIATQTSSYNHPLGHKNIKGDDIVAYTFWEFLKNETAPADVLVQFPMVKAVVRAMDTVTDYMKKKYKADVTEFTLVGLGLGGWISWLTAAVDQRVKAIAPIAMDFLNFTEVRLNWQSSISIKQVLSKVSYHRQLQAVPSHPSSSE</sequence>
<name>A0ACB8FGA9_9SAUR</name>
<gene>
    <name evidence="1" type="ORF">K3G42_006915</name>
</gene>
<organism evidence="1 2">
    <name type="scientific">Sphaerodactylus townsendi</name>
    <dbReference type="NCBI Taxonomy" id="933632"/>
    <lineage>
        <taxon>Eukaryota</taxon>
        <taxon>Metazoa</taxon>
        <taxon>Chordata</taxon>
        <taxon>Craniata</taxon>
        <taxon>Vertebrata</taxon>
        <taxon>Euteleostomi</taxon>
        <taxon>Lepidosauria</taxon>
        <taxon>Squamata</taxon>
        <taxon>Bifurcata</taxon>
        <taxon>Gekkota</taxon>
        <taxon>Sphaerodactylidae</taxon>
        <taxon>Sphaerodactylus</taxon>
    </lineage>
</organism>